<reference evidence="3" key="1">
    <citation type="journal article" date="2017" name="Genome Biol.">
        <title>Comparative genomics reveals high biological diversity and specific adaptations in the industrially and medically important fungal genus Aspergillus.</title>
        <authorList>
            <person name="de Vries R.P."/>
            <person name="Riley R."/>
            <person name="Wiebenga A."/>
            <person name="Aguilar-Osorio G."/>
            <person name="Amillis S."/>
            <person name="Uchima C.A."/>
            <person name="Anderluh G."/>
            <person name="Asadollahi M."/>
            <person name="Askin M."/>
            <person name="Barry K."/>
            <person name="Battaglia E."/>
            <person name="Bayram O."/>
            <person name="Benocci T."/>
            <person name="Braus-Stromeyer S.A."/>
            <person name="Caldana C."/>
            <person name="Canovas D."/>
            <person name="Cerqueira G.C."/>
            <person name="Chen F."/>
            <person name="Chen W."/>
            <person name="Choi C."/>
            <person name="Clum A."/>
            <person name="Dos Santos R.A."/>
            <person name="Damasio A.R."/>
            <person name="Diallinas G."/>
            <person name="Emri T."/>
            <person name="Fekete E."/>
            <person name="Flipphi M."/>
            <person name="Freyberg S."/>
            <person name="Gallo A."/>
            <person name="Gournas C."/>
            <person name="Habgood R."/>
            <person name="Hainaut M."/>
            <person name="Harispe M.L."/>
            <person name="Henrissat B."/>
            <person name="Hilden K.S."/>
            <person name="Hope R."/>
            <person name="Hossain A."/>
            <person name="Karabika E."/>
            <person name="Karaffa L."/>
            <person name="Karanyi Z."/>
            <person name="Krasevec N."/>
            <person name="Kuo A."/>
            <person name="Kusch H."/>
            <person name="LaButti K."/>
            <person name="Lagendijk E.L."/>
            <person name="Lapidus A."/>
            <person name="Levasseur A."/>
            <person name="Lindquist E."/>
            <person name="Lipzen A."/>
            <person name="Logrieco A.F."/>
            <person name="MacCabe A."/>
            <person name="Maekelae M.R."/>
            <person name="Malavazi I."/>
            <person name="Melin P."/>
            <person name="Meyer V."/>
            <person name="Mielnichuk N."/>
            <person name="Miskei M."/>
            <person name="Molnar A.P."/>
            <person name="Mule G."/>
            <person name="Ngan C.Y."/>
            <person name="Orejas M."/>
            <person name="Orosz E."/>
            <person name="Ouedraogo J.P."/>
            <person name="Overkamp K.M."/>
            <person name="Park H.-S."/>
            <person name="Perrone G."/>
            <person name="Piumi F."/>
            <person name="Punt P.J."/>
            <person name="Ram A.F."/>
            <person name="Ramon A."/>
            <person name="Rauscher S."/>
            <person name="Record E."/>
            <person name="Riano-Pachon D.M."/>
            <person name="Robert V."/>
            <person name="Roehrig J."/>
            <person name="Ruller R."/>
            <person name="Salamov A."/>
            <person name="Salih N.S."/>
            <person name="Samson R.A."/>
            <person name="Sandor E."/>
            <person name="Sanguinetti M."/>
            <person name="Schuetze T."/>
            <person name="Sepcic K."/>
            <person name="Shelest E."/>
            <person name="Sherlock G."/>
            <person name="Sophianopoulou V."/>
            <person name="Squina F.M."/>
            <person name="Sun H."/>
            <person name="Susca A."/>
            <person name="Todd R.B."/>
            <person name="Tsang A."/>
            <person name="Unkles S.E."/>
            <person name="van de Wiele N."/>
            <person name="van Rossen-Uffink D."/>
            <person name="Oliveira J.V."/>
            <person name="Vesth T.C."/>
            <person name="Visser J."/>
            <person name="Yu J.-H."/>
            <person name="Zhou M."/>
            <person name="Andersen M.R."/>
            <person name="Archer D.B."/>
            <person name="Baker S.E."/>
            <person name="Benoit I."/>
            <person name="Brakhage A.A."/>
            <person name="Braus G.H."/>
            <person name="Fischer R."/>
            <person name="Frisvad J.C."/>
            <person name="Goldman G.H."/>
            <person name="Houbraken J."/>
            <person name="Oakley B."/>
            <person name="Pocsi I."/>
            <person name="Scazzocchio C."/>
            <person name="Seiboth B."/>
            <person name="vanKuyk P.A."/>
            <person name="Wortman J."/>
            <person name="Dyer P.S."/>
            <person name="Grigoriev I.V."/>
        </authorList>
    </citation>
    <scope>NUCLEOTIDE SEQUENCE [LARGE SCALE GENOMIC DNA]</scope>
    <source>
        <strain evidence="3">ATCC 16872 / CBS 172.66 / WB 5094</strain>
    </source>
</reference>
<dbReference type="VEuPathDB" id="FungiDB:ASPACDRAFT_114927"/>
<dbReference type="OrthoDB" id="10380075at2759"/>
<dbReference type="AlphaFoldDB" id="A0A1L9X1H4"/>
<evidence type="ECO:0000313" key="3">
    <source>
        <dbReference type="Proteomes" id="UP000184546"/>
    </source>
</evidence>
<evidence type="ECO:0000313" key="2">
    <source>
        <dbReference type="EMBL" id="OJK02216.1"/>
    </source>
</evidence>
<proteinExistence type="predicted"/>
<name>A0A1L9X1H4_ASPA1</name>
<accession>A0A1L9X1H4</accession>
<dbReference type="Proteomes" id="UP000184546">
    <property type="component" value="Unassembled WGS sequence"/>
</dbReference>
<organism evidence="2 3">
    <name type="scientific">Aspergillus aculeatus (strain ATCC 16872 / CBS 172.66 / WB 5094)</name>
    <dbReference type="NCBI Taxonomy" id="690307"/>
    <lineage>
        <taxon>Eukaryota</taxon>
        <taxon>Fungi</taxon>
        <taxon>Dikarya</taxon>
        <taxon>Ascomycota</taxon>
        <taxon>Pezizomycotina</taxon>
        <taxon>Eurotiomycetes</taxon>
        <taxon>Eurotiomycetidae</taxon>
        <taxon>Eurotiales</taxon>
        <taxon>Aspergillaceae</taxon>
        <taxon>Aspergillus</taxon>
        <taxon>Aspergillus subgen. Circumdati</taxon>
    </lineage>
</organism>
<protein>
    <submittedName>
        <fullName evidence="2">Uncharacterized protein</fullName>
    </submittedName>
</protein>
<dbReference type="RefSeq" id="XP_020058555.1">
    <property type="nucleotide sequence ID" value="XM_020195855.1"/>
</dbReference>
<feature type="region of interest" description="Disordered" evidence="1">
    <location>
        <begin position="179"/>
        <end position="212"/>
    </location>
</feature>
<sequence length="212" mass="23948">MTRVEPTITQTTPHGEVEIQTMSGDHLNLVVLRTQDPRFEADDWAPALQLLQEQWKSKRQDEHLECRDQPIGGMICAGSHFRLYIESLTADGNGPARRFVYQGRNEFHEFPPHVQPFVRMPPTVFLEFIRSVRAGGPQRDVSQGKGEGESDTKAGLRLVGFQLDLLECVRLLSLGRFGPEGEEKKEDEEKEVKKEEEDEGEACKGCQCSHSA</sequence>
<dbReference type="EMBL" id="KV878973">
    <property type="protein sequence ID" value="OJK02216.1"/>
    <property type="molecule type" value="Genomic_DNA"/>
</dbReference>
<gene>
    <name evidence="2" type="ORF">ASPACDRAFT_114927</name>
</gene>
<keyword evidence="3" id="KW-1185">Reference proteome</keyword>
<dbReference type="GeneID" id="30969669"/>
<evidence type="ECO:0000256" key="1">
    <source>
        <dbReference type="SAM" id="MobiDB-lite"/>
    </source>
</evidence>